<dbReference type="WBParaSite" id="JU765_v2.g18007.t1">
    <property type="protein sequence ID" value="JU765_v2.g18007.t1"/>
    <property type="gene ID" value="JU765_v2.g18007"/>
</dbReference>
<evidence type="ECO:0000313" key="2">
    <source>
        <dbReference type="WBParaSite" id="JU765_v2.g18007.t1"/>
    </source>
</evidence>
<organism evidence="1 2">
    <name type="scientific">Panagrolaimus sp. JU765</name>
    <dbReference type="NCBI Taxonomy" id="591449"/>
    <lineage>
        <taxon>Eukaryota</taxon>
        <taxon>Metazoa</taxon>
        <taxon>Ecdysozoa</taxon>
        <taxon>Nematoda</taxon>
        <taxon>Chromadorea</taxon>
        <taxon>Rhabditida</taxon>
        <taxon>Tylenchina</taxon>
        <taxon>Panagrolaimomorpha</taxon>
        <taxon>Panagrolaimoidea</taxon>
        <taxon>Panagrolaimidae</taxon>
        <taxon>Panagrolaimus</taxon>
    </lineage>
</organism>
<proteinExistence type="predicted"/>
<sequence length="483" mass="54450">MDKLPDSILRRISSHLPPVDRIRLQTTCRRFKTCFALWSDVAVDIRAEPYGYADHVASSKCAFQFPMGKVAKTSFHVKLTDIHGNVYRIRTIQDKSANKALKQLISRLDGLQELTLWDSCLTSDFLSSFSKLESIQILRLWNCSKYFESKNSGVKLVKGLLALPNLHSILVLDSTSAGSSAASCRATFSKTLALKIRGPIENLQLTGLNLPLKTIQVLATKLTHLKRLSIGCTFGQEKKRIPILKTLQQMRMISDLDLPPFLFHLSENACPDAVVQQLFDVLPLRALGFRHYNSSVLFKFIEQHLPLKIRVLRIHHNANRIPNFAQLGTETELDKPEKKSSVSSKYSILSTSRSSIGSNDNGQTRKDSIGAATSKAFESRKDSTISSLAMRRLTIFAVEESKRRTQRLKRRVYSNVDVIYTQSQASQEVLGRMAEPMRSPTVYSKSAKREMRVIKGDLVRPIPLSLLGFESEEEAELSDYVYL</sequence>
<name>A0AC34QNP2_9BILA</name>
<reference evidence="2" key="1">
    <citation type="submission" date="2022-11" db="UniProtKB">
        <authorList>
            <consortium name="WormBaseParasite"/>
        </authorList>
    </citation>
    <scope>IDENTIFICATION</scope>
</reference>
<protein>
    <submittedName>
        <fullName evidence="2">F-box domain-containing protein</fullName>
    </submittedName>
</protein>
<evidence type="ECO:0000313" key="1">
    <source>
        <dbReference type="Proteomes" id="UP000887576"/>
    </source>
</evidence>
<dbReference type="Proteomes" id="UP000887576">
    <property type="component" value="Unplaced"/>
</dbReference>
<accession>A0AC34QNP2</accession>